<evidence type="ECO:0000313" key="2">
    <source>
        <dbReference type="Proteomes" id="UP000237347"/>
    </source>
</evidence>
<dbReference type="Proteomes" id="UP000237347">
    <property type="component" value="Unassembled WGS sequence"/>
</dbReference>
<dbReference type="EMBL" id="PKMF04000363">
    <property type="protein sequence ID" value="KAK7835845.1"/>
    <property type="molecule type" value="Genomic_DNA"/>
</dbReference>
<gene>
    <name evidence="1" type="ORF">CFP56_023013</name>
</gene>
<keyword evidence="2" id="KW-1185">Reference proteome</keyword>
<evidence type="ECO:0000313" key="1">
    <source>
        <dbReference type="EMBL" id="KAK7835845.1"/>
    </source>
</evidence>
<protein>
    <submittedName>
        <fullName evidence="1">Uncharacterized protein</fullName>
    </submittedName>
</protein>
<proteinExistence type="predicted"/>
<organism evidence="1 2">
    <name type="scientific">Quercus suber</name>
    <name type="common">Cork oak</name>
    <dbReference type="NCBI Taxonomy" id="58331"/>
    <lineage>
        <taxon>Eukaryota</taxon>
        <taxon>Viridiplantae</taxon>
        <taxon>Streptophyta</taxon>
        <taxon>Embryophyta</taxon>
        <taxon>Tracheophyta</taxon>
        <taxon>Spermatophyta</taxon>
        <taxon>Magnoliopsida</taxon>
        <taxon>eudicotyledons</taxon>
        <taxon>Gunneridae</taxon>
        <taxon>Pentapetalae</taxon>
        <taxon>rosids</taxon>
        <taxon>fabids</taxon>
        <taxon>Fagales</taxon>
        <taxon>Fagaceae</taxon>
        <taxon>Quercus</taxon>
    </lineage>
</organism>
<dbReference type="AlphaFoldDB" id="A0AAW0KAU3"/>
<accession>A0AAW0KAU3</accession>
<comment type="caution">
    <text evidence="1">The sequence shown here is derived from an EMBL/GenBank/DDBJ whole genome shotgun (WGS) entry which is preliminary data.</text>
</comment>
<sequence>MDSSWQIFYGHNGISIAIFAKENLLDNVLSVIPQESSREECFQALPQALVAGFVKTGIELQQKGKHRGVCCYVYSLISKKSYQPHLQTFTKILHNYTLNFKIAHFQTHTIVATERERRRSKIA</sequence>
<name>A0AAW0KAU3_QUESU</name>
<reference evidence="1 2" key="1">
    <citation type="journal article" date="2018" name="Sci. Data">
        <title>The draft genome sequence of cork oak.</title>
        <authorList>
            <person name="Ramos A.M."/>
            <person name="Usie A."/>
            <person name="Barbosa P."/>
            <person name="Barros P.M."/>
            <person name="Capote T."/>
            <person name="Chaves I."/>
            <person name="Simoes F."/>
            <person name="Abreu I."/>
            <person name="Carrasquinho I."/>
            <person name="Faro C."/>
            <person name="Guimaraes J.B."/>
            <person name="Mendonca D."/>
            <person name="Nobrega F."/>
            <person name="Rodrigues L."/>
            <person name="Saibo N.J.M."/>
            <person name="Varela M.C."/>
            <person name="Egas C."/>
            <person name="Matos J."/>
            <person name="Miguel C.M."/>
            <person name="Oliveira M.M."/>
            <person name="Ricardo C.P."/>
            <person name="Goncalves S."/>
        </authorList>
    </citation>
    <scope>NUCLEOTIDE SEQUENCE [LARGE SCALE GENOMIC DNA]</scope>
    <source>
        <strain evidence="2">cv. HL8</strain>
    </source>
</reference>